<evidence type="ECO:0000313" key="1">
    <source>
        <dbReference type="EMBL" id="OMJ15285.1"/>
    </source>
</evidence>
<gene>
    <name evidence="1" type="ORF">AYI70_g7378</name>
</gene>
<organism evidence="1 2">
    <name type="scientific">Smittium culicis</name>
    <dbReference type="NCBI Taxonomy" id="133412"/>
    <lineage>
        <taxon>Eukaryota</taxon>
        <taxon>Fungi</taxon>
        <taxon>Fungi incertae sedis</taxon>
        <taxon>Zoopagomycota</taxon>
        <taxon>Kickxellomycotina</taxon>
        <taxon>Harpellomycetes</taxon>
        <taxon>Harpellales</taxon>
        <taxon>Legeriomycetaceae</taxon>
        <taxon>Smittium</taxon>
    </lineage>
</organism>
<name>A0A1R1XKY3_9FUNG</name>
<evidence type="ECO:0000313" key="2">
    <source>
        <dbReference type="Proteomes" id="UP000187283"/>
    </source>
</evidence>
<sequence length="81" mass="9340">MISPITSERRISKLLKELKNSVEKNPHQFPTWSIEQLLIYFNTWGSNEDLPLKFLAKKAATLLALSTSWRPKSELLGIQRS</sequence>
<comment type="caution">
    <text evidence="1">The sequence shown here is derived from an EMBL/GenBank/DDBJ whole genome shotgun (WGS) entry which is preliminary data.</text>
</comment>
<keyword evidence="2" id="KW-1185">Reference proteome</keyword>
<proteinExistence type="predicted"/>
<dbReference type="Proteomes" id="UP000187283">
    <property type="component" value="Unassembled WGS sequence"/>
</dbReference>
<accession>A0A1R1XKY3</accession>
<dbReference type="AlphaFoldDB" id="A0A1R1XKY3"/>
<protein>
    <submittedName>
        <fullName evidence="1">Uncharacterized protein</fullName>
    </submittedName>
</protein>
<reference evidence="1 2" key="1">
    <citation type="submission" date="2017-01" db="EMBL/GenBank/DDBJ databases">
        <authorList>
            <person name="Mah S.A."/>
            <person name="Swanson W.J."/>
            <person name="Moy G.W."/>
            <person name="Vacquier V.D."/>
        </authorList>
    </citation>
    <scope>NUCLEOTIDE SEQUENCE [LARGE SCALE GENOMIC DNA]</scope>
    <source>
        <strain evidence="1 2">GSMNP</strain>
    </source>
</reference>
<dbReference type="EMBL" id="LSSN01002722">
    <property type="protein sequence ID" value="OMJ15285.1"/>
    <property type="molecule type" value="Genomic_DNA"/>
</dbReference>